<keyword evidence="2" id="KW-1185">Reference proteome</keyword>
<evidence type="ECO:0000313" key="2">
    <source>
        <dbReference type="Proteomes" id="UP000053676"/>
    </source>
</evidence>
<accession>W2TMG2</accession>
<dbReference type="Proteomes" id="UP000053676">
    <property type="component" value="Unassembled WGS sequence"/>
</dbReference>
<organism evidence="1 2">
    <name type="scientific">Necator americanus</name>
    <name type="common">Human hookworm</name>
    <dbReference type="NCBI Taxonomy" id="51031"/>
    <lineage>
        <taxon>Eukaryota</taxon>
        <taxon>Metazoa</taxon>
        <taxon>Ecdysozoa</taxon>
        <taxon>Nematoda</taxon>
        <taxon>Chromadorea</taxon>
        <taxon>Rhabditida</taxon>
        <taxon>Rhabditina</taxon>
        <taxon>Rhabditomorpha</taxon>
        <taxon>Strongyloidea</taxon>
        <taxon>Ancylostomatidae</taxon>
        <taxon>Bunostominae</taxon>
        <taxon>Necator</taxon>
    </lineage>
</organism>
<gene>
    <name evidence="1" type="ORF">NECAME_07468</name>
</gene>
<dbReference type="KEGG" id="nai:NECAME_07468"/>
<name>W2TMG2_NECAM</name>
<sequence length="59" mass="6479">MGVALSIATDPVSLQLGPCKSECNIPFRSDVNEKSQHATEMMISKSTLRKVDRLAVSMR</sequence>
<reference evidence="2" key="1">
    <citation type="journal article" date="2014" name="Nat. Genet.">
        <title>Genome of the human hookworm Necator americanus.</title>
        <authorList>
            <person name="Tang Y.T."/>
            <person name="Gao X."/>
            <person name="Rosa B.A."/>
            <person name="Abubucker S."/>
            <person name="Hallsworth-Pepin K."/>
            <person name="Martin J."/>
            <person name="Tyagi R."/>
            <person name="Heizer E."/>
            <person name="Zhang X."/>
            <person name="Bhonagiri-Palsikar V."/>
            <person name="Minx P."/>
            <person name="Warren W.C."/>
            <person name="Wang Q."/>
            <person name="Zhan B."/>
            <person name="Hotez P.J."/>
            <person name="Sternberg P.W."/>
            <person name="Dougall A."/>
            <person name="Gaze S.T."/>
            <person name="Mulvenna J."/>
            <person name="Sotillo J."/>
            <person name="Ranganathan S."/>
            <person name="Rabelo E.M."/>
            <person name="Wilson R.K."/>
            <person name="Felgner P.L."/>
            <person name="Bethony J."/>
            <person name="Hawdon J.M."/>
            <person name="Gasser R.B."/>
            <person name="Loukas A."/>
            <person name="Mitreva M."/>
        </authorList>
    </citation>
    <scope>NUCLEOTIDE SEQUENCE [LARGE SCALE GENOMIC DNA]</scope>
</reference>
<evidence type="ECO:0000313" key="1">
    <source>
        <dbReference type="EMBL" id="ETN83280.1"/>
    </source>
</evidence>
<dbReference type="AlphaFoldDB" id="W2TMG2"/>
<proteinExistence type="predicted"/>
<protein>
    <submittedName>
        <fullName evidence="1">Uncharacterized protein</fullName>
    </submittedName>
</protein>
<dbReference type="EMBL" id="KI658248">
    <property type="protein sequence ID" value="ETN83280.1"/>
    <property type="molecule type" value="Genomic_DNA"/>
</dbReference>